<dbReference type="GO" id="GO:0005634">
    <property type="term" value="C:nucleus"/>
    <property type="evidence" value="ECO:0007669"/>
    <property type="project" value="TreeGrafter"/>
</dbReference>
<dbReference type="EMBL" id="BRXW01000131">
    <property type="protein sequence ID" value="GMI08943.1"/>
    <property type="molecule type" value="Genomic_DNA"/>
</dbReference>
<keyword evidence="1" id="KW-0489">Methyltransferase</keyword>
<evidence type="ECO:0000313" key="5">
    <source>
        <dbReference type="Proteomes" id="UP001165122"/>
    </source>
</evidence>
<evidence type="ECO:0000256" key="2">
    <source>
        <dbReference type="ARBA" id="ARBA00022679"/>
    </source>
</evidence>
<dbReference type="GO" id="GO:0070475">
    <property type="term" value="P:rRNA base methylation"/>
    <property type="evidence" value="ECO:0007669"/>
    <property type="project" value="TreeGrafter"/>
</dbReference>
<dbReference type="GO" id="GO:0008168">
    <property type="term" value="F:methyltransferase activity"/>
    <property type="evidence" value="ECO:0007669"/>
    <property type="project" value="UniProtKB-KW"/>
</dbReference>
<dbReference type="CDD" id="cd02440">
    <property type="entry name" value="AdoMet_MTases"/>
    <property type="match status" value="1"/>
</dbReference>
<feature type="region of interest" description="Disordered" evidence="3">
    <location>
        <begin position="1"/>
        <end position="20"/>
    </location>
</feature>
<sequence length="418" mass="47187">MKRSREEVEKDDRPLSMRSPLPQLDFTALAHSDDAFKKAYDDRTITVDGGKMVLNLTKVDEMFNLSLTRAILKQYFNINYFDMPPSHLVPPVPNRHSYILWIDELLKTFPTLKPRTTVVRGLDIGTGASCIYPLLGRRAYGWEFLASDVDEESVESAKRILGNNGMEEMVEVVRVDGGEVDLVGAALRASKKGSQQLPHFVMTNPPFYANSGDAESARADGRDRTTFTSSESVTDGGEVGFVKRIVDASVDLYREKIGLYTAMLSKRASMNEIIAYLKEKNVGANCIRSTEFCHGKVTRFGLCWNYVDCVYMLKGGGEEELCGGELKERVVGFLKENQKGGEKVKENGEEEDGGISYFVEDAWNMQIEVEEGTVTVALTKFTDPKVKGHFKNFCKRMSGEVFRTNRKWRRKYNNERFS</sequence>
<feature type="compositionally biased region" description="Basic and acidic residues" evidence="3">
    <location>
        <begin position="1"/>
        <end position="15"/>
    </location>
</feature>
<dbReference type="Proteomes" id="UP001165122">
    <property type="component" value="Unassembled WGS sequence"/>
</dbReference>
<dbReference type="AlphaFoldDB" id="A0A9W7KRB6"/>
<dbReference type="InterPro" id="IPR029063">
    <property type="entry name" value="SAM-dependent_MTases_sf"/>
</dbReference>
<evidence type="ECO:0000256" key="3">
    <source>
        <dbReference type="SAM" id="MobiDB-lite"/>
    </source>
</evidence>
<accession>A0A9W7KRB6</accession>
<evidence type="ECO:0000256" key="1">
    <source>
        <dbReference type="ARBA" id="ARBA00022603"/>
    </source>
</evidence>
<dbReference type="OrthoDB" id="514248at2759"/>
<name>A0A9W7KRB6_9STRA</name>
<dbReference type="Gene3D" id="3.40.50.150">
    <property type="entry name" value="Vaccinia Virus protein VP39"/>
    <property type="match status" value="1"/>
</dbReference>
<evidence type="ECO:0000313" key="4">
    <source>
        <dbReference type="EMBL" id="GMI08943.1"/>
    </source>
</evidence>
<keyword evidence="2" id="KW-0808">Transferase</keyword>
<comment type="caution">
    <text evidence="4">The sequence shown here is derived from an EMBL/GenBank/DDBJ whole genome shotgun (WGS) entry which is preliminary data.</text>
</comment>
<dbReference type="Pfam" id="PF05971">
    <property type="entry name" value="Methyltransf_10"/>
    <property type="match status" value="1"/>
</dbReference>
<dbReference type="PANTHER" id="PTHR13393:SF0">
    <property type="entry name" value="RNA N6-ADENOSINE-METHYLTRANSFERASE METTL16"/>
    <property type="match status" value="1"/>
</dbReference>
<dbReference type="InterPro" id="IPR010286">
    <property type="entry name" value="METTL16/RlmF"/>
</dbReference>
<organism evidence="4 5">
    <name type="scientific">Triparma laevis f. longispina</name>
    <dbReference type="NCBI Taxonomy" id="1714387"/>
    <lineage>
        <taxon>Eukaryota</taxon>
        <taxon>Sar</taxon>
        <taxon>Stramenopiles</taxon>
        <taxon>Ochrophyta</taxon>
        <taxon>Bolidophyceae</taxon>
        <taxon>Parmales</taxon>
        <taxon>Triparmaceae</taxon>
        <taxon>Triparma</taxon>
    </lineage>
</organism>
<gene>
    <name evidence="4" type="ORF">TrLO_g4721</name>
</gene>
<dbReference type="PANTHER" id="PTHR13393">
    <property type="entry name" value="SAM-DEPENDENT METHYLTRANSFERASE"/>
    <property type="match status" value="1"/>
</dbReference>
<dbReference type="SUPFAM" id="SSF53335">
    <property type="entry name" value="S-adenosyl-L-methionine-dependent methyltransferases"/>
    <property type="match status" value="1"/>
</dbReference>
<protein>
    <recommendedName>
        <fullName evidence="6">U6 small nuclear RNA (adenine-(43)-N(6))-methyltransferase</fullName>
    </recommendedName>
</protein>
<proteinExistence type="predicted"/>
<keyword evidence="5" id="KW-1185">Reference proteome</keyword>
<reference evidence="5" key="1">
    <citation type="journal article" date="2023" name="Commun. Biol.">
        <title>Genome analysis of Parmales, the sister group of diatoms, reveals the evolutionary specialization of diatoms from phago-mixotrophs to photoautotrophs.</title>
        <authorList>
            <person name="Ban H."/>
            <person name="Sato S."/>
            <person name="Yoshikawa S."/>
            <person name="Yamada K."/>
            <person name="Nakamura Y."/>
            <person name="Ichinomiya M."/>
            <person name="Sato N."/>
            <person name="Blanc-Mathieu R."/>
            <person name="Endo H."/>
            <person name="Kuwata A."/>
            <person name="Ogata H."/>
        </authorList>
    </citation>
    <scope>NUCLEOTIDE SEQUENCE [LARGE SCALE GENOMIC DNA]</scope>
    <source>
        <strain evidence="5">NIES 3700</strain>
    </source>
</reference>
<evidence type="ECO:0008006" key="6">
    <source>
        <dbReference type="Google" id="ProtNLM"/>
    </source>
</evidence>